<dbReference type="GO" id="GO:0009360">
    <property type="term" value="C:DNA polymerase III complex"/>
    <property type="evidence" value="ECO:0007669"/>
    <property type="project" value="UniProtKB-UniRule"/>
</dbReference>
<evidence type="ECO:0000256" key="5">
    <source>
        <dbReference type="ARBA" id="ARBA00022705"/>
    </source>
</evidence>
<dbReference type="GO" id="GO:0003887">
    <property type="term" value="F:DNA-directed DNA polymerase activity"/>
    <property type="evidence" value="ECO:0007669"/>
    <property type="project" value="UniProtKB-UniRule"/>
</dbReference>
<keyword evidence="5" id="KW-0235">DNA replication</keyword>
<protein>
    <recommendedName>
        <fullName evidence="2 9">DNA polymerase III subunit delta</fullName>
        <ecNumber evidence="1 9">2.7.7.7</ecNumber>
    </recommendedName>
</protein>
<evidence type="ECO:0000256" key="2">
    <source>
        <dbReference type="ARBA" id="ARBA00017703"/>
    </source>
</evidence>
<evidence type="ECO:0000256" key="8">
    <source>
        <dbReference type="ARBA" id="ARBA00049244"/>
    </source>
</evidence>
<dbReference type="SUPFAM" id="SSF52540">
    <property type="entry name" value="P-loop containing nucleoside triphosphate hydrolases"/>
    <property type="match status" value="1"/>
</dbReference>
<dbReference type="InterPro" id="IPR027417">
    <property type="entry name" value="P-loop_NTPase"/>
</dbReference>
<gene>
    <name evidence="11" type="ORF">WQQ_12370</name>
</gene>
<organism evidence="11 12">
    <name type="scientific">Hydrocarboniphaga effusa AP103</name>
    <dbReference type="NCBI Taxonomy" id="1172194"/>
    <lineage>
        <taxon>Bacteria</taxon>
        <taxon>Pseudomonadati</taxon>
        <taxon>Pseudomonadota</taxon>
        <taxon>Gammaproteobacteria</taxon>
        <taxon>Nevskiales</taxon>
        <taxon>Nevskiaceae</taxon>
        <taxon>Hydrocarboniphaga</taxon>
    </lineage>
</organism>
<evidence type="ECO:0000259" key="10">
    <source>
        <dbReference type="Pfam" id="PF06144"/>
    </source>
</evidence>
<dbReference type="GO" id="GO:0006261">
    <property type="term" value="P:DNA-templated DNA replication"/>
    <property type="evidence" value="ECO:0007669"/>
    <property type="project" value="TreeGrafter"/>
</dbReference>
<dbReference type="Gene3D" id="1.20.272.10">
    <property type="match status" value="1"/>
</dbReference>
<comment type="catalytic activity">
    <reaction evidence="8">
        <text>DNA(n) + a 2'-deoxyribonucleoside 5'-triphosphate = DNA(n+1) + diphosphate</text>
        <dbReference type="Rhea" id="RHEA:22508"/>
        <dbReference type="Rhea" id="RHEA-COMP:17339"/>
        <dbReference type="Rhea" id="RHEA-COMP:17340"/>
        <dbReference type="ChEBI" id="CHEBI:33019"/>
        <dbReference type="ChEBI" id="CHEBI:61560"/>
        <dbReference type="ChEBI" id="CHEBI:173112"/>
        <dbReference type="EC" id="2.7.7.7"/>
    </reaction>
</comment>
<dbReference type="RefSeq" id="WP_007184191.1">
    <property type="nucleotide sequence ID" value="NZ_AKGD01000001.1"/>
</dbReference>
<dbReference type="EMBL" id="AKGD01000001">
    <property type="protein sequence ID" value="EIT71100.1"/>
    <property type="molecule type" value="Genomic_DNA"/>
</dbReference>
<dbReference type="OrthoDB" id="9770982at2"/>
<evidence type="ECO:0000313" key="11">
    <source>
        <dbReference type="EMBL" id="EIT71100.1"/>
    </source>
</evidence>
<dbReference type="InterPro" id="IPR008921">
    <property type="entry name" value="DNA_pol3_clamp-load_cplx_C"/>
</dbReference>
<dbReference type="EC" id="2.7.7.7" evidence="1 9"/>
<dbReference type="AlphaFoldDB" id="I8TBC3"/>
<evidence type="ECO:0000256" key="9">
    <source>
        <dbReference type="NCBIfam" id="TIGR01128"/>
    </source>
</evidence>
<dbReference type="PANTHER" id="PTHR34388:SF1">
    <property type="entry name" value="DNA POLYMERASE III SUBUNIT DELTA"/>
    <property type="match status" value="1"/>
</dbReference>
<keyword evidence="12" id="KW-1185">Reference proteome</keyword>
<feature type="domain" description="DNA polymerase III delta N-terminal" evidence="10">
    <location>
        <begin position="20"/>
        <end position="131"/>
    </location>
</feature>
<dbReference type="Gene3D" id="3.40.50.300">
    <property type="entry name" value="P-loop containing nucleotide triphosphate hydrolases"/>
    <property type="match status" value="1"/>
</dbReference>
<dbReference type="NCBIfam" id="TIGR01128">
    <property type="entry name" value="holA"/>
    <property type="match status" value="1"/>
</dbReference>
<evidence type="ECO:0000256" key="4">
    <source>
        <dbReference type="ARBA" id="ARBA00022695"/>
    </source>
</evidence>
<dbReference type="STRING" id="1172194.WQQ_12370"/>
<dbReference type="Proteomes" id="UP000003704">
    <property type="component" value="Unassembled WGS sequence"/>
</dbReference>
<evidence type="ECO:0000256" key="1">
    <source>
        <dbReference type="ARBA" id="ARBA00012417"/>
    </source>
</evidence>
<dbReference type="Pfam" id="PF06144">
    <property type="entry name" value="DNA_pol3_delta"/>
    <property type="match status" value="1"/>
</dbReference>
<evidence type="ECO:0000256" key="3">
    <source>
        <dbReference type="ARBA" id="ARBA00022679"/>
    </source>
</evidence>
<dbReference type="InterPro" id="IPR005790">
    <property type="entry name" value="DNA_polIII_delta"/>
</dbReference>
<dbReference type="Gene3D" id="1.10.8.60">
    <property type="match status" value="1"/>
</dbReference>
<dbReference type="SUPFAM" id="SSF48019">
    <property type="entry name" value="post-AAA+ oligomerization domain-like"/>
    <property type="match status" value="1"/>
</dbReference>
<accession>I8TBC3</accession>
<keyword evidence="3" id="KW-0808">Transferase</keyword>
<dbReference type="CDD" id="cd18138">
    <property type="entry name" value="HLD_clamp_pol_III_delta"/>
    <property type="match status" value="1"/>
</dbReference>
<evidence type="ECO:0000313" key="12">
    <source>
        <dbReference type="Proteomes" id="UP000003704"/>
    </source>
</evidence>
<evidence type="ECO:0000256" key="6">
    <source>
        <dbReference type="ARBA" id="ARBA00022932"/>
    </source>
</evidence>
<dbReference type="PANTHER" id="PTHR34388">
    <property type="entry name" value="DNA POLYMERASE III SUBUNIT DELTA"/>
    <property type="match status" value="1"/>
</dbReference>
<proteinExistence type="inferred from homology"/>
<name>I8TBC3_9GAMM</name>
<reference evidence="11 12" key="1">
    <citation type="journal article" date="2012" name="J. Bacteriol.">
        <title>Genome Sequence of n-Alkane-Degrading Hydrocarboniphaga effusa Strain AP103T (ATCC BAA-332T).</title>
        <authorList>
            <person name="Chang H.K."/>
            <person name="Zylstra G.J."/>
            <person name="Chae J.C."/>
        </authorList>
    </citation>
    <scope>NUCLEOTIDE SEQUENCE [LARGE SCALE GENOMIC DNA]</scope>
    <source>
        <strain evidence="11 12">AP103</strain>
    </source>
</reference>
<comment type="similarity">
    <text evidence="7">Belongs to the DNA polymerase HolA subunit family.</text>
</comment>
<dbReference type="InterPro" id="IPR010372">
    <property type="entry name" value="DNA_pol3_delta_N"/>
</dbReference>
<sequence length="343" mass="37390">MKLKPADLAAHLSRQLQPIYVVAGDEPLLVQESLDAIRAAARKRGFSEREILDVEKGFEWYQLTDACNSLSLFASQRIIEVRMNSGSPGTEGSSVLQQLAERPAQDVLIIVVCGALDTRQRNAAWFTAIESAGASVYAWPIGDQFEDWLAGRLRAAGLAPDPDALRLLAERTEGNALAAAQDVAKLALLFPGSTIGAEQVREAVADSARFDAFDLTERMLSGDGPGSLRSLTRLREEGVEVLELLGAVNWCLRQWAEAQALLAKEGDVQRAIDAARIARPRQGPYQKALRRTRLPQVYGWMRKAAVIDQLAKSTGGKEQAWEELLTLVLSATGAAPRFLSSRA</sequence>
<comment type="caution">
    <text evidence="11">The sequence shown here is derived from an EMBL/GenBank/DDBJ whole genome shotgun (WGS) entry which is preliminary data.</text>
</comment>
<evidence type="ECO:0000256" key="7">
    <source>
        <dbReference type="ARBA" id="ARBA00034754"/>
    </source>
</evidence>
<dbReference type="GO" id="GO:0003677">
    <property type="term" value="F:DNA binding"/>
    <property type="evidence" value="ECO:0007669"/>
    <property type="project" value="InterPro"/>
</dbReference>
<keyword evidence="4" id="KW-0548">Nucleotidyltransferase</keyword>
<keyword evidence="6" id="KW-0239">DNA-directed DNA polymerase</keyword>